<dbReference type="InterPro" id="IPR027417">
    <property type="entry name" value="P-loop_NTPase"/>
</dbReference>
<name>A0ABM3LEK3_BICAN</name>
<feature type="domain" description="Sulfotransferase" evidence="3">
    <location>
        <begin position="5"/>
        <end position="199"/>
    </location>
</feature>
<organism evidence="4 5">
    <name type="scientific">Bicyclus anynana</name>
    <name type="common">Squinting bush brown butterfly</name>
    <dbReference type="NCBI Taxonomy" id="110368"/>
    <lineage>
        <taxon>Eukaryota</taxon>
        <taxon>Metazoa</taxon>
        <taxon>Ecdysozoa</taxon>
        <taxon>Arthropoda</taxon>
        <taxon>Hexapoda</taxon>
        <taxon>Insecta</taxon>
        <taxon>Pterygota</taxon>
        <taxon>Neoptera</taxon>
        <taxon>Endopterygota</taxon>
        <taxon>Lepidoptera</taxon>
        <taxon>Glossata</taxon>
        <taxon>Ditrysia</taxon>
        <taxon>Papilionoidea</taxon>
        <taxon>Nymphalidae</taxon>
        <taxon>Satyrinae</taxon>
        <taxon>Satyrini</taxon>
        <taxon>Mycalesina</taxon>
        <taxon>Bicyclus</taxon>
    </lineage>
</organism>
<evidence type="ECO:0000256" key="2">
    <source>
        <dbReference type="ARBA" id="ARBA00022679"/>
    </source>
</evidence>
<protein>
    <submittedName>
        <fullName evidence="5">Luciferin sulfotransferase-like</fullName>
    </submittedName>
</protein>
<dbReference type="SUPFAM" id="SSF52540">
    <property type="entry name" value="P-loop containing nucleoside triphosphate hydrolases"/>
    <property type="match status" value="1"/>
</dbReference>
<proteinExistence type="inferred from homology"/>
<accession>A0ABM3LEK3</accession>
<sequence>MIPLSVKEIQNIPSPRFIKSHLPVSLLPPSLLDTTKVVYVARDPRDVAVSFYHHHKLMRVITADKDFKTFWNYFITNKILWGPYFEHVLEAWEHINDDNMLFLFYEDMIKDLPKTIKLVAKFFSKSITEEEINRLVDHLDIDNFKKNKSVNMKDMQKFGLFSKDGDFIRKGKSGGWREYFDEEMTAQADEWIATHLRDTDFRFPDC</sequence>
<keyword evidence="4" id="KW-1185">Reference proteome</keyword>
<evidence type="ECO:0000256" key="1">
    <source>
        <dbReference type="ARBA" id="ARBA00005771"/>
    </source>
</evidence>
<evidence type="ECO:0000313" key="4">
    <source>
        <dbReference type="Proteomes" id="UP001652582"/>
    </source>
</evidence>
<dbReference type="Gene3D" id="3.40.50.300">
    <property type="entry name" value="P-loop containing nucleotide triphosphate hydrolases"/>
    <property type="match status" value="1"/>
</dbReference>
<evidence type="ECO:0000313" key="5">
    <source>
        <dbReference type="RefSeq" id="XP_052737493.1"/>
    </source>
</evidence>
<gene>
    <name evidence="5" type="primary">LOC128198092</name>
</gene>
<dbReference type="PANTHER" id="PTHR11783">
    <property type="entry name" value="SULFOTRANSFERASE SULT"/>
    <property type="match status" value="1"/>
</dbReference>
<dbReference type="GeneID" id="128198092"/>
<evidence type="ECO:0000259" key="3">
    <source>
        <dbReference type="Pfam" id="PF00685"/>
    </source>
</evidence>
<dbReference type="Pfam" id="PF00685">
    <property type="entry name" value="Sulfotransfer_1"/>
    <property type="match status" value="1"/>
</dbReference>
<comment type="similarity">
    <text evidence="1">Belongs to the sulfotransferase 1 family.</text>
</comment>
<dbReference type="Proteomes" id="UP001652582">
    <property type="component" value="Chromosome 5"/>
</dbReference>
<reference evidence="5" key="1">
    <citation type="submission" date="2025-08" db="UniProtKB">
        <authorList>
            <consortium name="RefSeq"/>
        </authorList>
    </citation>
    <scope>IDENTIFICATION</scope>
</reference>
<dbReference type="RefSeq" id="XP_052737493.1">
    <property type="nucleotide sequence ID" value="XM_052881533.1"/>
</dbReference>
<dbReference type="InterPro" id="IPR000863">
    <property type="entry name" value="Sulfotransferase_dom"/>
</dbReference>
<keyword evidence="2" id="KW-0808">Transferase</keyword>